<feature type="domain" description="Copper amine oxidase N2-terminal" evidence="12">
    <location>
        <begin position="13"/>
        <end position="101"/>
    </location>
</feature>
<dbReference type="SUPFAM" id="SSF54416">
    <property type="entry name" value="Amine oxidase N-terminal region"/>
    <property type="match status" value="2"/>
</dbReference>
<organism evidence="13 14">
    <name type="scientific">Fonsecaea multimorphosa CBS 102226</name>
    <dbReference type="NCBI Taxonomy" id="1442371"/>
    <lineage>
        <taxon>Eukaryota</taxon>
        <taxon>Fungi</taxon>
        <taxon>Dikarya</taxon>
        <taxon>Ascomycota</taxon>
        <taxon>Pezizomycotina</taxon>
        <taxon>Eurotiomycetes</taxon>
        <taxon>Chaetothyriomycetidae</taxon>
        <taxon>Chaetothyriales</taxon>
        <taxon>Herpotrichiellaceae</taxon>
        <taxon>Fonsecaea</taxon>
    </lineage>
</organism>
<feature type="active site" description="Proton acceptor" evidence="7">
    <location>
        <position position="318"/>
    </location>
</feature>
<feature type="compositionally biased region" description="Basic and acidic residues" evidence="10">
    <location>
        <begin position="666"/>
        <end position="676"/>
    </location>
</feature>
<dbReference type="InterPro" id="IPR000269">
    <property type="entry name" value="Cu_amine_oxidase"/>
</dbReference>
<dbReference type="GO" id="GO:0048038">
    <property type="term" value="F:quinone binding"/>
    <property type="evidence" value="ECO:0007669"/>
    <property type="project" value="InterPro"/>
</dbReference>
<evidence type="ECO:0000259" key="12">
    <source>
        <dbReference type="Pfam" id="PF02727"/>
    </source>
</evidence>
<evidence type="ECO:0000256" key="3">
    <source>
        <dbReference type="ARBA" id="ARBA00022723"/>
    </source>
</evidence>
<dbReference type="InterPro" id="IPR049948">
    <property type="entry name" value="Cu_Am_ox_TPQ-bd"/>
</dbReference>
<feature type="region of interest" description="Disordered" evidence="10">
    <location>
        <begin position="651"/>
        <end position="676"/>
    </location>
</feature>
<dbReference type="GO" id="GO:0008131">
    <property type="term" value="F:primary methylamine oxidase activity"/>
    <property type="evidence" value="ECO:0007669"/>
    <property type="project" value="InterPro"/>
</dbReference>
<keyword evidence="14" id="KW-1185">Reference proteome</keyword>
<dbReference type="GeneID" id="27716001"/>
<dbReference type="AlphaFoldDB" id="A0A0D2KBF4"/>
<evidence type="ECO:0000259" key="11">
    <source>
        <dbReference type="Pfam" id="PF01179"/>
    </source>
</evidence>
<dbReference type="InterPro" id="IPR036460">
    <property type="entry name" value="Cu_amine_oxidase_C_sf"/>
</dbReference>
<protein>
    <recommendedName>
        <fullName evidence="9">Amine oxidase</fullName>
        <ecNumber evidence="9">1.4.3.-</ecNumber>
    </recommendedName>
</protein>
<evidence type="ECO:0000256" key="2">
    <source>
        <dbReference type="ARBA" id="ARBA00007983"/>
    </source>
</evidence>
<keyword evidence="6 9" id="KW-0186">Copper</keyword>
<keyword evidence="5 9" id="KW-0560">Oxidoreductase</keyword>
<dbReference type="PANTHER" id="PTHR10638:SF33">
    <property type="entry name" value="AMINE OXIDASE"/>
    <property type="match status" value="1"/>
</dbReference>
<feature type="active site" description="Schiff-base intermediate with substrate; via topaquinone" evidence="7">
    <location>
        <position position="402"/>
    </location>
</feature>
<dbReference type="VEuPathDB" id="FungiDB:Z520_10255"/>
<dbReference type="Gene3D" id="2.70.98.20">
    <property type="entry name" value="Copper amine oxidase, catalytic domain"/>
    <property type="match status" value="1"/>
</dbReference>
<feature type="modified residue" description="2',4',5'-topaquinone" evidence="8">
    <location>
        <position position="402"/>
    </location>
</feature>
<dbReference type="STRING" id="1442371.A0A0D2KBF4"/>
<dbReference type="InterPro" id="IPR015800">
    <property type="entry name" value="Cu_amine_oxidase_N2"/>
</dbReference>
<sequence length="676" mass="75545">MGSVADTPGTAAHPLDPLSANDIQATAALIKSKYADGAVHFKSISIVEPPKKILLPYLAAERAGGSVLPHLPRKTQAVWFLRGSSDFFCALVNLDTSQVEQLTSLGKTGYPNFDEEEVAELRRIVPEHPQVKEALKKLELPEGTEVVCNTWSYGCENDLETKRMVQCYLYCRDPRRTTNASNAYDFPLPIAPVFENETYRLVEIIYLPTGADARVNKDPKFVHHKAKEFHHSLREEPVRTDLKPLSIIQPQGASFAVDGHLIKWQKWRFRLSFNFREGMVIHDVTFDGRELFHRISLSEMAVPYADPRRPFHRKSVFDLGDVGAGTMANNLQLGCDCLGLIKYFSFLVSNAKGEAVPKLNAVCMHEIDNGIGYKHTNDRSGLVSIIRARVLVLQSILTVGNYDYIFAFHFDQAAGIHYEIKATGIVATQLIDRGVRVPWGTTVNEGVLASHHQHVFSLRIDPNLDGSHNTVVFEDVEAMPVEDELNPFGVGFAVKKTKVTSSGHLDFQPNRTFKITNQKSINPVSGEPVAYAITSPMKQMLLAHPDSQHARRARFATHPYWVTRHREGEYFAAGNWTNQSIALPVDQATEDGTGDVAAWANRKDSVDQEDIVLWHSISLTHTVRVEDYPIMPCETMQVSLKPSGFFGENPLMDVPQSSQLSGGSKLYEDHACRRDT</sequence>
<evidence type="ECO:0000256" key="5">
    <source>
        <dbReference type="ARBA" id="ARBA00023002"/>
    </source>
</evidence>
<evidence type="ECO:0000256" key="1">
    <source>
        <dbReference type="ARBA" id="ARBA00001935"/>
    </source>
</evidence>
<accession>A0A0D2KBF4</accession>
<evidence type="ECO:0000256" key="8">
    <source>
        <dbReference type="PIRSR" id="PIRSR600269-51"/>
    </source>
</evidence>
<evidence type="ECO:0000313" key="13">
    <source>
        <dbReference type="EMBL" id="KIX93918.1"/>
    </source>
</evidence>
<comment type="cofactor">
    <cofactor evidence="1">
        <name>Cu cation</name>
        <dbReference type="ChEBI" id="CHEBI:23378"/>
    </cofactor>
</comment>
<keyword evidence="4 7" id="KW-0801">TPQ</keyword>
<evidence type="ECO:0000256" key="6">
    <source>
        <dbReference type="ARBA" id="ARBA00023008"/>
    </source>
</evidence>
<reference evidence="13 14" key="1">
    <citation type="submission" date="2015-01" db="EMBL/GenBank/DDBJ databases">
        <title>The Genome Sequence of Fonsecaea multimorphosa CBS 102226.</title>
        <authorList>
            <consortium name="The Broad Institute Genomics Platform"/>
            <person name="Cuomo C."/>
            <person name="de Hoog S."/>
            <person name="Gorbushina A."/>
            <person name="Stielow B."/>
            <person name="Teixiera M."/>
            <person name="Abouelleil A."/>
            <person name="Chapman S.B."/>
            <person name="Priest M."/>
            <person name="Young S.K."/>
            <person name="Wortman J."/>
            <person name="Nusbaum C."/>
            <person name="Birren B."/>
        </authorList>
    </citation>
    <scope>NUCLEOTIDE SEQUENCE [LARGE SCALE GENOMIC DNA]</scope>
    <source>
        <strain evidence="13 14">CBS 102226</strain>
    </source>
</reference>
<keyword evidence="3 9" id="KW-0479">Metal-binding</keyword>
<dbReference type="Pfam" id="PF01179">
    <property type="entry name" value="Cu_amine_oxid"/>
    <property type="match status" value="1"/>
</dbReference>
<proteinExistence type="inferred from homology"/>
<evidence type="ECO:0000256" key="10">
    <source>
        <dbReference type="SAM" id="MobiDB-lite"/>
    </source>
</evidence>
<dbReference type="EMBL" id="KN848090">
    <property type="protein sequence ID" value="KIX93918.1"/>
    <property type="molecule type" value="Genomic_DNA"/>
</dbReference>
<dbReference type="GO" id="GO:0009308">
    <property type="term" value="P:amine metabolic process"/>
    <property type="evidence" value="ECO:0007669"/>
    <property type="project" value="UniProtKB-UniRule"/>
</dbReference>
<evidence type="ECO:0000256" key="4">
    <source>
        <dbReference type="ARBA" id="ARBA00022772"/>
    </source>
</evidence>
<dbReference type="PANTHER" id="PTHR10638">
    <property type="entry name" value="COPPER AMINE OXIDASE"/>
    <property type="match status" value="1"/>
</dbReference>
<comment type="similarity">
    <text evidence="2 9">Belongs to the copper/topaquinone oxidase family.</text>
</comment>
<dbReference type="GO" id="GO:0005507">
    <property type="term" value="F:copper ion binding"/>
    <property type="evidence" value="ECO:0007669"/>
    <property type="project" value="InterPro"/>
</dbReference>
<dbReference type="SUPFAM" id="SSF49998">
    <property type="entry name" value="Amine oxidase catalytic domain"/>
    <property type="match status" value="1"/>
</dbReference>
<evidence type="ECO:0000313" key="14">
    <source>
        <dbReference type="Proteomes" id="UP000053411"/>
    </source>
</evidence>
<dbReference type="InterPro" id="IPR015798">
    <property type="entry name" value="Cu_amine_oxidase_C"/>
</dbReference>
<gene>
    <name evidence="13" type="ORF">Z520_10255</name>
</gene>
<dbReference type="Proteomes" id="UP000053411">
    <property type="component" value="Unassembled WGS sequence"/>
</dbReference>
<dbReference type="Gene3D" id="3.10.450.40">
    <property type="match status" value="2"/>
</dbReference>
<comment type="PTM">
    <text evidence="8 9">Topaquinone (TPQ) is generated by copper-dependent autoxidation of a specific tyrosyl residue.</text>
</comment>
<name>A0A0D2KBF4_9EURO</name>
<dbReference type="OrthoDB" id="5379943at2759"/>
<dbReference type="EC" id="1.4.3.-" evidence="9"/>
<evidence type="ECO:0000256" key="7">
    <source>
        <dbReference type="PIRSR" id="PIRSR600269-50"/>
    </source>
</evidence>
<evidence type="ECO:0000256" key="9">
    <source>
        <dbReference type="RuleBase" id="RU000672"/>
    </source>
</evidence>
<dbReference type="PROSITE" id="PS01164">
    <property type="entry name" value="COPPER_AMINE_OXID_1"/>
    <property type="match status" value="1"/>
</dbReference>
<dbReference type="RefSeq" id="XP_016628041.1">
    <property type="nucleotide sequence ID" value="XM_016780748.1"/>
</dbReference>
<dbReference type="Pfam" id="PF02727">
    <property type="entry name" value="Cu_amine_oxidN2"/>
    <property type="match status" value="1"/>
</dbReference>
<feature type="domain" description="Copper amine oxidase catalytic" evidence="11">
    <location>
        <begin position="246"/>
        <end position="651"/>
    </location>
</feature>
<comment type="cofactor">
    <cofactor evidence="9">
        <name>Cu cation</name>
        <dbReference type="ChEBI" id="CHEBI:23378"/>
    </cofactor>
    <text evidence="9">Contains 1 topaquinone per subunit.</text>
</comment>
<dbReference type="InterPro" id="IPR016182">
    <property type="entry name" value="Cu_amine_oxidase_N-reg"/>
</dbReference>